<sequence length="143" mass="15482">MDRFESLGLKGGVWQGVVRREQPFGRVVLTHLGEVIAVATVSPDGEKSWRISVTIPSERLFDGVQTFLLFEDGGEGLEPLGADALRLASLPMIAGGALDEDLLAELGLLRSELDMLKREFRRMAAGLAQAGNRPRAPFCATCT</sequence>
<evidence type="ECO:0000313" key="1">
    <source>
        <dbReference type="EMBL" id="MDN3713408.1"/>
    </source>
</evidence>
<reference evidence="2" key="1">
    <citation type="journal article" date="2019" name="Int. J. Syst. Evol. Microbiol.">
        <title>The Global Catalogue of Microorganisms (GCM) 10K type strain sequencing project: providing services to taxonomists for standard genome sequencing and annotation.</title>
        <authorList>
            <consortium name="The Broad Institute Genomics Platform"/>
            <consortium name="The Broad Institute Genome Sequencing Center for Infectious Disease"/>
            <person name="Wu L."/>
            <person name="Ma J."/>
        </authorList>
    </citation>
    <scope>NUCLEOTIDE SEQUENCE [LARGE SCALE GENOMIC DNA]</scope>
    <source>
        <strain evidence="2">CECT 8482</strain>
    </source>
</reference>
<name>A0ABT8DBW8_9RHOB</name>
<dbReference type="EMBL" id="JAUFRC010000001">
    <property type="protein sequence ID" value="MDN3713408.1"/>
    <property type="molecule type" value="Genomic_DNA"/>
</dbReference>
<proteinExistence type="predicted"/>
<accession>A0ABT8DBW8</accession>
<gene>
    <name evidence="1" type="ORF">QWZ10_19765</name>
</gene>
<organism evidence="1 2">
    <name type="scientific">Paracoccus cavernae</name>
    <dbReference type="NCBI Taxonomy" id="1571207"/>
    <lineage>
        <taxon>Bacteria</taxon>
        <taxon>Pseudomonadati</taxon>
        <taxon>Pseudomonadota</taxon>
        <taxon>Alphaproteobacteria</taxon>
        <taxon>Rhodobacterales</taxon>
        <taxon>Paracoccaceae</taxon>
        <taxon>Paracoccus</taxon>
    </lineage>
</organism>
<evidence type="ECO:0000313" key="2">
    <source>
        <dbReference type="Proteomes" id="UP001243846"/>
    </source>
</evidence>
<comment type="caution">
    <text evidence="1">The sequence shown here is derived from an EMBL/GenBank/DDBJ whole genome shotgun (WGS) entry which is preliminary data.</text>
</comment>
<keyword evidence="2" id="KW-1185">Reference proteome</keyword>
<protein>
    <submittedName>
        <fullName evidence="1">Uncharacterized protein</fullName>
    </submittedName>
</protein>
<dbReference type="Proteomes" id="UP001243846">
    <property type="component" value="Unassembled WGS sequence"/>
</dbReference>